<accession>A0A8J8STV1</accession>
<protein>
    <submittedName>
        <fullName evidence="1">Uncharacterized protein</fullName>
    </submittedName>
</protein>
<gene>
    <name evidence="1" type="ORF">FGO68_gene4480</name>
</gene>
<dbReference type="AlphaFoldDB" id="A0A8J8STV1"/>
<dbReference type="EMBL" id="RRYP01036191">
    <property type="protein sequence ID" value="TNV67767.1"/>
    <property type="molecule type" value="Genomic_DNA"/>
</dbReference>
<proteinExistence type="predicted"/>
<reference evidence="1" key="1">
    <citation type="submission" date="2019-06" db="EMBL/GenBank/DDBJ databases">
        <authorList>
            <person name="Zheng W."/>
        </authorList>
    </citation>
    <scope>NUCLEOTIDE SEQUENCE</scope>
    <source>
        <strain evidence="1">QDHG01</strain>
    </source>
</reference>
<comment type="caution">
    <text evidence="1">The sequence shown here is derived from an EMBL/GenBank/DDBJ whole genome shotgun (WGS) entry which is preliminary data.</text>
</comment>
<evidence type="ECO:0000313" key="1">
    <source>
        <dbReference type="EMBL" id="TNV67767.1"/>
    </source>
</evidence>
<dbReference type="Proteomes" id="UP000785679">
    <property type="component" value="Unassembled WGS sequence"/>
</dbReference>
<sequence length="124" mass="14122">MSLCIKKCFPAPSEAQATKNMVFYTLDWLPTEPAGYCKRTRTQPVDTRTLDIAKQHVFPQIELNMTHDHTEANPVTLTNFSYGLETVKGWFMTFSLQNALSKKYSPVQFAYKLPCSFHPALRGS</sequence>
<name>A0A8J8STV1_HALGN</name>
<keyword evidence="2" id="KW-1185">Reference proteome</keyword>
<evidence type="ECO:0000313" key="2">
    <source>
        <dbReference type="Proteomes" id="UP000785679"/>
    </source>
</evidence>
<organism evidence="1 2">
    <name type="scientific">Halteria grandinella</name>
    <dbReference type="NCBI Taxonomy" id="5974"/>
    <lineage>
        <taxon>Eukaryota</taxon>
        <taxon>Sar</taxon>
        <taxon>Alveolata</taxon>
        <taxon>Ciliophora</taxon>
        <taxon>Intramacronucleata</taxon>
        <taxon>Spirotrichea</taxon>
        <taxon>Stichotrichia</taxon>
        <taxon>Sporadotrichida</taxon>
        <taxon>Halteriidae</taxon>
        <taxon>Halteria</taxon>
    </lineage>
</organism>